<keyword evidence="2" id="KW-1185">Reference proteome</keyword>
<name>A0A1Y1SF66_9GAMM</name>
<accession>A0A1Y1SF66</accession>
<reference evidence="1 2" key="1">
    <citation type="submission" date="2013-04" db="EMBL/GenBank/DDBJ databases">
        <title>Oceanococcus atlanticus 22II-S10r2 Genome Sequencing.</title>
        <authorList>
            <person name="Lai Q."/>
            <person name="Li G."/>
            <person name="Shao Z."/>
        </authorList>
    </citation>
    <scope>NUCLEOTIDE SEQUENCE [LARGE SCALE GENOMIC DNA]</scope>
    <source>
        <strain evidence="1 2">22II-S10r2</strain>
    </source>
</reference>
<evidence type="ECO:0008006" key="3">
    <source>
        <dbReference type="Google" id="ProtNLM"/>
    </source>
</evidence>
<sequence length="476" mass="54119">MVTAQHSLCLPDPADCSLNLEEIEMKLRMLTLTTAACLVTAYPALAKVSPEEAAKLGKELTPVGAERAGNAAGTIPEWTPAEQRGALKGEFPSDPKIEAQQPLFTINAQNVGEYEASLTEGHKELMRRYPDTYKMKVYPTVRNVNLPERIQQETIKNATRAELEGVDNPRGAYLGFPFPIPKSGAEPIWNHRTKWRGNELIRYNNQMIVQQDGRFKVTKIVEDVKFYYANLELENPPELKPGVDFLRYLSATVAPPRVAGTYILVHEKAGFGAEGRAAWLYAPVLKRIRRAPAVCCDNPYEGTDGHQFYDQVDLYNGVLERFSWKLIGKREVYIPYNSYKIGKPPTTYEDIASPNHVNPELPRYELHRVWVVESVNKEDQRHTFAKRTIYLDEDSWNVVAIDNYDHEGKIMQFQEGHLVFNHNVLAASTSPEVIYHFNSGRYFTTAMMNEDQPYDQTVSFTDSHFEPNTVQKKASK</sequence>
<protein>
    <recommendedName>
        <fullName evidence="3">DUF1329 domain-containing protein</fullName>
    </recommendedName>
</protein>
<dbReference type="EMBL" id="AQQV01000002">
    <property type="protein sequence ID" value="ORE87182.1"/>
    <property type="molecule type" value="Genomic_DNA"/>
</dbReference>
<dbReference type="AlphaFoldDB" id="A0A1Y1SF66"/>
<gene>
    <name evidence="1" type="ORF">ATO7_09082</name>
</gene>
<dbReference type="CDD" id="cd16329">
    <property type="entry name" value="LolA_like"/>
    <property type="match status" value="1"/>
</dbReference>
<organism evidence="1 2">
    <name type="scientific">Oceanococcus atlanticus</name>
    <dbReference type="NCBI Taxonomy" id="1317117"/>
    <lineage>
        <taxon>Bacteria</taxon>
        <taxon>Pseudomonadati</taxon>
        <taxon>Pseudomonadota</taxon>
        <taxon>Gammaproteobacteria</taxon>
        <taxon>Chromatiales</taxon>
        <taxon>Oceanococcaceae</taxon>
        <taxon>Oceanococcus</taxon>
    </lineage>
</organism>
<evidence type="ECO:0000313" key="1">
    <source>
        <dbReference type="EMBL" id="ORE87182.1"/>
    </source>
</evidence>
<dbReference type="InterPro" id="IPR010752">
    <property type="entry name" value="DUF1329"/>
</dbReference>
<comment type="caution">
    <text evidence="1">The sequence shown here is derived from an EMBL/GenBank/DDBJ whole genome shotgun (WGS) entry which is preliminary data.</text>
</comment>
<evidence type="ECO:0000313" key="2">
    <source>
        <dbReference type="Proteomes" id="UP000192342"/>
    </source>
</evidence>
<proteinExistence type="predicted"/>
<dbReference type="Pfam" id="PF07044">
    <property type="entry name" value="DUF1329"/>
    <property type="match status" value="1"/>
</dbReference>
<dbReference type="Proteomes" id="UP000192342">
    <property type="component" value="Unassembled WGS sequence"/>
</dbReference>
<dbReference type="Gene3D" id="2.50.20.10">
    <property type="entry name" value="Lipoprotein localisation LolA/LolB/LppX"/>
    <property type="match status" value="1"/>
</dbReference>
<dbReference type="STRING" id="1317117.ATO7_09082"/>